<dbReference type="GO" id="GO:0005524">
    <property type="term" value="F:ATP binding"/>
    <property type="evidence" value="ECO:0007669"/>
    <property type="project" value="UniProtKB-KW"/>
</dbReference>
<keyword evidence="6" id="KW-0067">ATP-binding</keyword>
<sequence>MEKHLLVSPNCADLCAPNFEIKKFPDCENYVYIPDIDKLEGKDVVLLHRCYPDQDSRLFQLFHILEVVRPLAARVTALVPYLPYARKDEKVRKGEVKSASLICGMLANAGLNELVTFDCHFMQEGEGKKNYVGLNIDNRSLAPELLAYVKPKVSNPVFISPDIGTAYMVKKVGGVSMEKTLGDYVHGPVTFRQIIEEKLDFDVTGRDVILIDDMIIAGETMIRAAQVCKKGGAKRIICAAVHGLLVSCAFDKIRAAGAKEIVVSDSILGPAAVVSVKRRLTDYLP</sequence>
<dbReference type="Pfam" id="PF14572">
    <property type="entry name" value="Pribosyl_synth"/>
    <property type="match status" value="1"/>
</dbReference>
<dbReference type="CDD" id="cd06223">
    <property type="entry name" value="PRTases_typeI"/>
    <property type="match status" value="1"/>
</dbReference>
<dbReference type="InterPro" id="IPR029057">
    <property type="entry name" value="PRTase-like"/>
</dbReference>
<evidence type="ECO:0000313" key="9">
    <source>
        <dbReference type="EMBL" id="QLJ53217.1"/>
    </source>
</evidence>
<evidence type="ECO:0000256" key="2">
    <source>
        <dbReference type="ARBA" id="ARBA00022679"/>
    </source>
</evidence>
<gene>
    <name evidence="9" type="ORF">Sv326_1042</name>
</gene>
<dbReference type="Gene3D" id="3.40.50.2020">
    <property type="match status" value="2"/>
</dbReference>
<dbReference type="PANTHER" id="PTHR10210">
    <property type="entry name" value="RIBOSE-PHOSPHATE DIPHOSPHOKINASE FAMILY MEMBER"/>
    <property type="match status" value="1"/>
</dbReference>
<evidence type="ECO:0000259" key="8">
    <source>
        <dbReference type="Pfam" id="PF13793"/>
    </source>
</evidence>
<protein>
    <recommendedName>
        <fullName evidence="1">ribose-phosphate diphosphokinase</fullName>
        <ecNumber evidence="1">2.7.6.1</ecNumber>
    </recommendedName>
</protein>
<reference evidence="10" key="1">
    <citation type="submission" date="2020-07" db="EMBL/GenBank/DDBJ databases">
        <title>Metabolic diversity and evolutionary history of the archaeal phylum ###Micrarchaeota### uncovered from a freshwater lake metagenome.</title>
        <authorList>
            <person name="Kadnikov V.V."/>
            <person name="Savvichev A.S."/>
            <person name="Mardanov A.V."/>
            <person name="Beletsky A.V."/>
            <person name="Chupakov A.V."/>
            <person name="Kokryatskaya N.M."/>
            <person name="Pimenov N.V."/>
            <person name="Ravin N.V."/>
        </authorList>
    </citation>
    <scope>NUCLEOTIDE SEQUENCE [LARGE SCALE GENOMIC DNA]</scope>
</reference>
<evidence type="ECO:0000313" key="10">
    <source>
        <dbReference type="Proteomes" id="UP000510821"/>
    </source>
</evidence>
<dbReference type="PANTHER" id="PTHR10210:SF32">
    <property type="entry name" value="RIBOSE-PHOSPHATE PYROPHOSPHOKINASE 2"/>
    <property type="match status" value="1"/>
</dbReference>
<keyword evidence="5 9" id="KW-0418">Kinase</keyword>
<evidence type="ECO:0000256" key="6">
    <source>
        <dbReference type="ARBA" id="ARBA00022840"/>
    </source>
</evidence>
<comment type="catalytic activity">
    <reaction evidence="7">
        <text>D-ribose 5-phosphate + ATP = 5-phospho-alpha-D-ribose 1-diphosphate + AMP + H(+)</text>
        <dbReference type="Rhea" id="RHEA:15609"/>
        <dbReference type="ChEBI" id="CHEBI:15378"/>
        <dbReference type="ChEBI" id="CHEBI:30616"/>
        <dbReference type="ChEBI" id="CHEBI:58017"/>
        <dbReference type="ChEBI" id="CHEBI:78346"/>
        <dbReference type="ChEBI" id="CHEBI:456215"/>
        <dbReference type="EC" id="2.7.6.1"/>
    </reaction>
</comment>
<evidence type="ECO:0000256" key="7">
    <source>
        <dbReference type="ARBA" id="ARBA00049535"/>
    </source>
</evidence>
<accession>A0A7D6BAS5</accession>
<dbReference type="GO" id="GO:0004749">
    <property type="term" value="F:ribose phosphate diphosphokinase activity"/>
    <property type="evidence" value="ECO:0007669"/>
    <property type="project" value="UniProtKB-EC"/>
</dbReference>
<dbReference type="InterPro" id="IPR005946">
    <property type="entry name" value="Rib-P_diPkinase"/>
</dbReference>
<dbReference type="GO" id="GO:0006164">
    <property type="term" value="P:purine nucleotide biosynthetic process"/>
    <property type="evidence" value="ECO:0007669"/>
    <property type="project" value="TreeGrafter"/>
</dbReference>
<dbReference type="GO" id="GO:0000287">
    <property type="term" value="F:magnesium ion binding"/>
    <property type="evidence" value="ECO:0007669"/>
    <property type="project" value="InterPro"/>
</dbReference>
<dbReference type="GO" id="GO:0002189">
    <property type="term" value="C:ribose phosphate diphosphokinase complex"/>
    <property type="evidence" value="ECO:0007669"/>
    <property type="project" value="TreeGrafter"/>
</dbReference>
<organism evidence="9 10">
    <name type="scientific">Fermentimicrarchaeum limneticum</name>
    <dbReference type="NCBI Taxonomy" id="2795018"/>
    <lineage>
        <taxon>Archaea</taxon>
        <taxon>Candidatus Micrarchaeota</taxon>
        <taxon>Candidatus Fermentimicrarchaeales</taxon>
        <taxon>Candidatus Fermentimicrarchaeaceae</taxon>
        <taxon>Candidatus Fermentimicrarchaeum</taxon>
    </lineage>
</organism>
<dbReference type="SMART" id="SM01400">
    <property type="entry name" value="Pribosyltran_N"/>
    <property type="match status" value="1"/>
</dbReference>
<dbReference type="GO" id="GO:0005737">
    <property type="term" value="C:cytoplasm"/>
    <property type="evidence" value="ECO:0007669"/>
    <property type="project" value="TreeGrafter"/>
</dbReference>
<name>A0A7D6BAS5_FERL1</name>
<dbReference type="AlphaFoldDB" id="A0A7D6BAS5"/>
<dbReference type="EC" id="2.7.6.1" evidence="1"/>
<dbReference type="Proteomes" id="UP000510821">
    <property type="component" value="Chromosome"/>
</dbReference>
<evidence type="ECO:0000256" key="1">
    <source>
        <dbReference type="ARBA" id="ARBA00013247"/>
    </source>
</evidence>
<dbReference type="GO" id="GO:0006015">
    <property type="term" value="P:5-phosphoribose 1-diphosphate biosynthetic process"/>
    <property type="evidence" value="ECO:0007669"/>
    <property type="project" value="TreeGrafter"/>
</dbReference>
<evidence type="ECO:0000256" key="3">
    <source>
        <dbReference type="ARBA" id="ARBA00022727"/>
    </source>
</evidence>
<proteinExistence type="predicted"/>
<dbReference type="InterPro" id="IPR029099">
    <property type="entry name" value="Pribosyltran_N"/>
</dbReference>
<keyword evidence="4" id="KW-0547">Nucleotide-binding</keyword>
<dbReference type="SUPFAM" id="SSF53271">
    <property type="entry name" value="PRTase-like"/>
    <property type="match status" value="1"/>
</dbReference>
<dbReference type="GO" id="GO:0016301">
    <property type="term" value="F:kinase activity"/>
    <property type="evidence" value="ECO:0007669"/>
    <property type="project" value="UniProtKB-KW"/>
</dbReference>
<dbReference type="KEGG" id="flt:Sv326_1042"/>
<evidence type="ECO:0000256" key="5">
    <source>
        <dbReference type="ARBA" id="ARBA00022777"/>
    </source>
</evidence>
<feature type="domain" description="Ribose-phosphate pyrophosphokinase N-terminal" evidence="8">
    <location>
        <begin position="18"/>
        <end position="110"/>
    </location>
</feature>
<keyword evidence="3" id="KW-0545">Nucleotide biosynthesis</keyword>
<dbReference type="InterPro" id="IPR000836">
    <property type="entry name" value="PRTase_dom"/>
</dbReference>
<dbReference type="Pfam" id="PF13793">
    <property type="entry name" value="Pribosyltran_N"/>
    <property type="match status" value="1"/>
</dbReference>
<keyword evidence="2 9" id="KW-0808">Transferase</keyword>
<evidence type="ECO:0000256" key="4">
    <source>
        <dbReference type="ARBA" id="ARBA00022741"/>
    </source>
</evidence>
<dbReference type="NCBIfam" id="TIGR01251">
    <property type="entry name" value="ribP_PPkin"/>
    <property type="match status" value="1"/>
</dbReference>
<dbReference type="FunFam" id="3.40.50.2020:FF:000014">
    <property type="entry name" value="Ribose-phosphate pyrophosphokinase 1"/>
    <property type="match status" value="1"/>
</dbReference>
<dbReference type="EMBL" id="CP058998">
    <property type="protein sequence ID" value="QLJ53217.1"/>
    <property type="molecule type" value="Genomic_DNA"/>
</dbReference>